<dbReference type="AlphaFoldDB" id="A0A1I7MHW2"/>
<dbReference type="Proteomes" id="UP000198881">
    <property type="component" value="Unassembled WGS sequence"/>
</dbReference>
<protein>
    <submittedName>
        <fullName evidence="3">Acyl dehydratase</fullName>
    </submittedName>
</protein>
<dbReference type="PANTHER" id="PTHR43437">
    <property type="entry name" value="HYDROXYACYL-THIOESTER DEHYDRATASE TYPE 2, MITOCHONDRIAL-RELATED"/>
    <property type="match status" value="1"/>
</dbReference>
<comment type="similarity">
    <text evidence="1">Belongs to the enoyl-CoA hydratase/isomerase family.</text>
</comment>
<evidence type="ECO:0000259" key="2">
    <source>
        <dbReference type="Pfam" id="PF01575"/>
    </source>
</evidence>
<dbReference type="RefSeq" id="WP_177227829.1">
    <property type="nucleotide sequence ID" value="NZ_FPCG01000002.1"/>
</dbReference>
<dbReference type="Pfam" id="PF01575">
    <property type="entry name" value="MaoC_dehydratas"/>
    <property type="match status" value="1"/>
</dbReference>
<evidence type="ECO:0000256" key="1">
    <source>
        <dbReference type="ARBA" id="ARBA00005254"/>
    </source>
</evidence>
<accession>A0A1I7MHW2</accession>
<evidence type="ECO:0000313" key="3">
    <source>
        <dbReference type="EMBL" id="SFV21515.1"/>
    </source>
</evidence>
<dbReference type="GO" id="GO:0019171">
    <property type="term" value="F:(3R)-hydroxyacyl-[acyl-carrier-protein] dehydratase activity"/>
    <property type="evidence" value="ECO:0007669"/>
    <property type="project" value="TreeGrafter"/>
</dbReference>
<dbReference type="InterPro" id="IPR002539">
    <property type="entry name" value="MaoC-like_dom"/>
</dbReference>
<keyword evidence="4" id="KW-1185">Reference proteome</keyword>
<evidence type="ECO:0000313" key="4">
    <source>
        <dbReference type="Proteomes" id="UP000198881"/>
    </source>
</evidence>
<dbReference type="SUPFAM" id="SSF54637">
    <property type="entry name" value="Thioesterase/thiol ester dehydrase-isomerase"/>
    <property type="match status" value="1"/>
</dbReference>
<gene>
    <name evidence="3" type="ORF">SAMN04487966_102395</name>
</gene>
<sequence>MLTGSFRDLQVGQVQGSRSKVLSQDVIEAFAEISEDRHPLHLDEQYAADHRFGRRIAHGALLISTFLGLVELDPRHFVAFYGIDRLRFIGPTFSGDTIHAETEVVSIEPRPRDGGEPESAVVTYTATVFTQRDEPVMVGQFKILAH</sequence>
<dbReference type="EMBL" id="FPCG01000002">
    <property type="protein sequence ID" value="SFV21515.1"/>
    <property type="molecule type" value="Genomic_DNA"/>
</dbReference>
<proteinExistence type="inferred from homology"/>
<dbReference type="InterPro" id="IPR050965">
    <property type="entry name" value="UPF0336/Enoyl-CoA_hydratase"/>
</dbReference>
<dbReference type="STRING" id="574650.SAMN04487966_102395"/>
<name>A0A1I7MHW2_9MICC</name>
<reference evidence="3 4" key="1">
    <citation type="submission" date="2016-10" db="EMBL/GenBank/DDBJ databases">
        <authorList>
            <person name="de Groot N.N."/>
        </authorList>
    </citation>
    <scope>NUCLEOTIDE SEQUENCE [LARGE SCALE GENOMIC DNA]</scope>
    <source>
        <strain evidence="3 4">CGMCC 1.7054</strain>
    </source>
</reference>
<dbReference type="Gene3D" id="3.10.129.10">
    <property type="entry name" value="Hotdog Thioesterase"/>
    <property type="match status" value="1"/>
</dbReference>
<feature type="domain" description="MaoC-like" evidence="2">
    <location>
        <begin position="16"/>
        <end position="108"/>
    </location>
</feature>
<dbReference type="InterPro" id="IPR029069">
    <property type="entry name" value="HotDog_dom_sf"/>
</dbReference>
<dbReference type="GO" id="GO:0006633">
    <property type="term" value="P:fatty acid biosynthetic process"/>
    <property type="evidence" value="ECO:0007669"/>
    <property type="project" value="TreeGrafter"/>
</dbReference>
<dbReference type="PANTHER" id="PTHR43437:SF3">
    <property type="entry name" value="HYDROXYACYL-THIOESTER DEHYDRATASE TYPE 2, MITOCHONDRIAL"/>
    <property type="match status" value="1"/>
</dbReference>
<organism evidence="3 4">
    <name type="scientific">Micrococcus terreus</name>
    <dbReference type="NCBI Taxonomy" id="574650"/>
    <lineage>
        <taxon>Bacteria</taxon>
        <taxon>Bacillati</taxon>
        <taxon>Actinomycetota</taxon>
        <taxon>Actinomycetes</taxon>
        <taxon>Micrococcales</taxon>
        <taxon>Micrococcaceae</taxon>
        <taxon>Micrococcus</taxon>
    </lineage>
</organism>